<accession>A0A6T7KF15</accession>
<reference evidence="8" key="1">
    <citation type="submission" date="2021-01" db="EMBL/GenBank/DDBJ databases">
        <authorList>
            <person name="Corre E."/>
            <person name="Pelletier E."/>
            <person name="Niang G."/>
            <person name="Scheremetjew M."/>
            <person name="Finn R."/>
            <person name="Kale V."/>
            <person name="Holt S."/>
            <person name="Cochrane G."/>
            <person name="Meng A."/>
            <person name="Brown T."/>
            <person name="Cohen L."/>
        </authorList>
    </citation>
    <scope>NUCLEOTIDE SEQUENCE</scope>
    <source>
        <strain evidence="8">SM1012Den-03</strain>
    </source>
</reference>
<evidence type="ECO:0000256" key="3">
    <source>
        <dbReference type="ARBA" id="ARBA00022989"/>
    </source>
</evidence>
<evidence type="ECO:0000259" key="7">
    <source>
        <dbReference type="Pfam" id="PF00916"/>
    </source>
</evidence>
<evidence type="ECO:0000313" key="8">
    <source>
        <dbReference type="EMBL" id="CAD9629360.1"/>
    </source>
</evidence>
<dbReference type="PANTHER" id="PTHR11814">
    <property type="entry name" value="SULFATE TRANSPORTER"/>
    <property type="match status" value="1"/>
</dbReference>
<feature type="region of interest" description="Disordered" evidence="5">
    <location>
        <begin position="1"/>
        <end position="63"/>
    </location>
</feature>
<keyword evidence="2 6" id="KW-0812">Transmembrane</keyword>
<feature type="transmembrane region" description="Helical" evidence="6">
    <location>
        <begin position="153"/>
        <end position="174"/>
    </location>
</feature>
<feature type="transmembrane region" description="Helical" evidence="6">
    <location>
        <begin position="533"/>
        <end position="562"/>
    </location>
</feature>
<feature type="transmembrane region" description="Helical" evidence="6">
    <location>
        <begin position="420"/>
        <end position="442"/>
    </location>
</feature>
<dbReference type="AlphaFoldDB" id="A0A6T7KF15"/>
<feature type="transmembrane region" description="Helical" evidence="6">
    <location>
        <begin position="454"/>
        <end position="475"/>
    </location>
</feature>
<evidence type="ECO:0000256" key="4">
    <source>
        <dbReference type="ARBA" id="ARBA00023136"/>
    </source>
</evidence>
<feature type="transmembrane region" description="Helical" evidence="6">
    <location>
        <begin position="126"/>
        <end position="147"/>
    </location>
</feature>
<feature type="compositionally biased region" description="Low complexity" evidence="5">
    <location>
        <begin position="34"/>
        <end position="50"/>
    </location>
</feature>
<feature type="transmembrane region" description="Helical" evidence="6">
    <location>
        <begin position="325"/>
        <end position="343"/>
    </location>
</feature>
<organism evidence="8">
    <name type="scientific">Skeletonema marinoi</name>
    <dbReference type="NCBI Taxonomy" id="267567"/>
    <lineage>
        <taxon>Eukaryota</taxon>
        <taxon>Sar</taxon>
        <taxon>Stramenopiles</taxon>
        <taxon>Ochrophyta</taxon>
        <taxon>Bacillariophyta</taxon>
        <taxon>Coscinodiscophyceae</taxon>
        <taxon>Thalassiosirophycidae</taxon>
        <taxon>Thalassiosirales</taxon>
        <taxon>Skeletonemataceae</taxon>
        <taxon>Skeletonema</taxon>
        <taxon>Skeletonema marinoi-dohrnii complex</taxon>
    </lineage>
</organism>
<feature type="region of interest" description="Disordered" evidence="5">
    <location>
        <begin position="600"/>
        <end position="630"/>
    </location>
</feature>
<name>A0A6T7KF15_9STRA</name>
<dbReference type="InterPro" id="IPR001902">
    <property type="entry name" value="SLC26A/SulP_fam"/>
</dbReference>
<dbReference type="EMBL" id="HBGZ01031277">
    <property type="protein sequence ID" value="CAD9629360.1"/>
    <property type="molecule type" value="Transcribed_RNA"/>
</dbReference>
<comment type="subcellular location">
    <subcellularLocation>
        <location evidence="1">Membrane</location>
        <topology evidence="1">Multi-pass membrane protein</topology>
    </subcellularLocation>
</comment>
<gene>
    <name evidence="8" type="ORF">SMAR0320_LOCUS22296</name>
</gene>
<feature type="region of interest" description="Disordered" evidence="5">
    <location>
        <begin position="643"/>
        <end position="671"/>
    </location>
</feature>
<dbReference type="GO" id="GO:0016020">
    <property type="term" value="C:membrane"/>
    <property type="evidence" value="ECO:0007669"/>
    <property type="project" value="UniProtKB-SubCell"/>
</dbReference>
<evidence type="ECO:0000256" key="2">
    <source>
        <dbReference type="ARBA" id="ARBA00022692"/>
    </source>
</evidence>
<evidence type="ECO:0000256" key="1">
    <source>
        <dbReference type="ARBA" id="ARBA00004141"/>
    </source>
</evidence>
<dbReference type="InterPro" id="IPR011547">
    <property type="entry name" value="SLC26A/SulP_dom"/>
</dbReference>
<sequence length="671" mass="71071">MDTEDAFAIKTSMSGGGSKAKSKSKKKNKDAGTVASVKSVKSVKSQSASQITPTSPGGVDEEVGLTTSGVGMMVDDMMLGEEDPSERKVGSIYKDLNCFCNPTRAKRPGEICSRLGKWCVANANQIVSSIIVSICMIPEAISYAIIAGLPPSFALQSCWISCMMTAVIGGRPGMISNASGLSALILSRLVSTDTIGASSIMFVPLVVAFAGFLQGASACVGLTRLATNFPEPMIIGMVNALAILAVVLQCRYTKEFPLTEDDMYVGTAVTGTDKAVELEWVPAVSAYFGVGLAWLGPWMNFFVYAGEVAVAFMCTMYLPRVSPSFPAPIVAMLAVVVVEFGIARQFNIYTPLIMDYGGVQVKYPWTTVLSPEYSLPSFSSLETWKIVAGYGTALFATQFVETAIALNVVNRLDESDGPGFLVLFGQGISNAIIGFMGGMGANGSVSMSVLADRTFGTTCLSTFLTGVMMFIFMAWGYPVINYMPLSAISGISIAIACSFIQWRSLAAVFTTCLPERRRALLPPHFLFGRLEVLIIFFICAGCLIADVSALLFFVFAVGVFLFDACLKLVGKKEEKEETVEGAIAASVSNTIAKLMQEGVLPQPSPTSEAAKKGSKAGVAPIADGEQADDVSVGSGYLDSIASSWSDGSSGGEGEGIYYVHSDDDLDNQSPV</sequence>
<feature type="transmembrane region" description="Helical" evidence="6">
    <location>
        <begin position="233"/>
        <end position="250"/>
    </location>
</feature>
<dbReference type="Pfam" id="PF00916">
    <property type="entry name" value="Sulfate_transp"/>
    <property type="match status" value="1"/>
</dbReference>
<feature type="transmembrane region" description="Helical" evidence="6">
    <location>
        <begin position="195"/>
        <end position="213"/>
    </location>
</feature>
<dbReference type="GO" id="GO:0055085">
    <property type="term" value="P:transmembrane transport"/>
    <property type="evidence" value="ECO:0007669"/>
    <property type="project" value="InterPro"/>
</dbReference>
<feature type="transmembrane region" description="Helical" evidence="6">
    <location>
        <begin position="487"/>
        <end position="513"/>
    </location>
</feature>
<keyword evidence="3 6" id="KW-1133">Transmembrane helix</keyword>
<keyword evidence="4 6" id="KW-0472">Membrane</keyword>
<evidence type="ECO:0000256" key="5">
    <source>
        <dbReference type="SAM" id="MobiDB-lite"/>
    </source>
</evidence>
<protein>
    <recommendedName>
        <fullName evidence="7">SLC26A/SulP transporter domain-containing protein</fullName>
    </recommendedName>
</protein>
<evidence type="ECO:0000256" key="6">
    <source>
        <dbReference type="SAM" id="Phobius"/>
    </source>
</evidence>
<proteinExistence type="predicted"/>
<feature type="domain" description="SLC26A/SulP transporter" evidence="7">
    <location>
        <begin position="125"/>
        <end position="506"/>
    </location>
</feature>